<evidence type="ECO:0000313" key="3">
    <source>
        <dbReference type="Proteomes" id="UP001153555"/>
    </source>
</evidence>
<dbReference type="PANTHER" id="PTHR33732:SF2">
    <property type="entry name" value="REF_SRPP-LIKE PROTEIN"/>
    <property type="match status" value="1"/>
</dbReference>
<evidence type="ECO:0000256" key="1">
    <source>
        <dbReference type="ARBA" id="ARBA00009737"/>
    </source>
</evidence>
<name>A0A9N7RJH6_STRHE</name>
<comment type="caution">
    <text evidence="2">The sequence shown here is derived from an EMBL/GenBank/DDBJ whole genome shotgun (WGS) entry which is preliminary data.</text>
</comment>
<evidence type="ECO:0000313" key="2">
    <source>
        <dbReference type="EMBL" id="CAA0833156.1"/>
    </source>
</evidence>
<dbReference type="Proteomes" id="UP001153555">
    <property type="component" value="Unassembled WGS sequence"/>
</dbReference>
<keyword evidence="3" id="KW-1185">Reference proteome</keyword>
<dbReference type="EMBL" id="CACSLK010027837">
    <property type="protein sequence ID" value="CAA0833156.1"/>
    <property type="molecule type" value="Genomic_DNA"/>
</dbReference>
<protein>
    <submittedName>
        <fullName evidence="2">REF/SRPP-like protein</fullName>
    </submittedName>
</protein>
<proteinExistence type="inferred from homology"/>
<dbReference type="Pfam" id="PF05755">
    <property type="entry name" value="REF"/>
    <property type="match status" value="1"/>
</dbReference>
<dbReference type="InterPro" id="IPR008802">
    <property type="entry name" value="REF"/>
</dbReference>
<organism evidence="2 3">
    <name type="scientific">Striga hermonthica</name>
    <name type="common">Purple witchweed</name>
    <name type="synonym">Buchnera hermonthica</name>
    <dbReference type="NCBI Taxonomy" id="68872"/>
    <lineage>
        <taxon>Eukaryota</taxon>
        <taxon>Viridiplantae</taxon>
        <taxon>Streptophyta</taxon>
        <taxon>Embryophyta</taxon>
        <taxon>Tracheophyta</taxon>
        <taxon>Spermatophyta</taxon>
        <taxon>Magnoliopsida</taxon>
        <taxon>eudicotyledons</taxon>
        <taxon>Gunneridae</taxon>
        <taxon>Pentapetalae</taxon>
        <taxon>asterids</taxon>
        <taxon>lamiids</taxon>
        <taxon>Lamiales</taxon>
        <taxon>Orobanchaceae</taxon>
        <taxon>Buchnereae</taxon>
        <taxon>Striga</taxon>
    </lineage>
</organism>
<dbReference type="OrthoDB" id="1901372at2759"/>
<reference evidence="2" key="1">
    <citation type="submission" date="2019-12" db="EMBL/GenBank/DDBJ databases">
        <authorList>
            <person name="Scholes J."/>
        </authorList>
    </citation>
    <scope>NUCLEOTIDE SEQUENCE</scope>
</reference>
<dbReference type="PANTHER" id="PTHR33732">
    <property type="entry name" value="REF/SRPP-LIKE PROTEIN OS05G0151300/LOC_OS05G05940"/>
    <property type="match status" value="1"/>
</dbReference>
<dbReference type="AlphaFoldDB" id="A0A9N7RJH6"/>
<gene>
    <name evidence="2" type="ORF">SHERM_28429</name>
</gene>
<comment type="similarity">
    <text evidence="1">Belongs to the REF/SRPP family.</text>
</comment>
<accession>A0A9N7RJH6</accession>
<sequence>MASSQKSSGAYKSAFERAEGAVTAVVSPVYSRVKGVPGDILVFIDKKVDEAANKFNDCAPQSAKNLVSKAQSIIKKASELVHELTAEGQVKGPLAAISHVCTISKQVAVNQLVVVWYKANKHPIMHGLFEMAIPTAAHWSEKYNKLVKNLSTKGFTFMGYVPLVPVEEISVAYKQVEAAECKSESDKE</sequence>